<sequence>MRIVFGTYTFKIKSFTCKDLGIEEDTLNNFTMEVRQKIFHIFWIPLFSTNKIFALRQGNELFHAPSEIENLIRARNVIKTPWYSFSGLILILLVFLFYQVMELL</sequence>
<dbReference type="AlphaFoldDB" id="A0A848IWT1"/>
<keyword evidence="1" id="KW-0472">Membrane</keyword>
<dbReference type="EMBL" id="JABBNU010000002">
    <property type="protein sequence ID" value="NMM47628.1"/>
    <property type="molecule type" value="Genomic_DNA"/>
</dbReference>
<comment type="caution">
    <text evidence="2">The sequence shown here is derived from an EMBL/GenBank/DDBJ whole genome shotgun (WGS) entry which is preliminary data.</text>
</comment>
<feature type="transmembrane region" description="Helical" evidence="1">
    <location>
        <begin position="82"/>
        <end position="101"/>
    </location>
</feature>
<name>A0A848IWT1_9BACT</name>
<keyword evidence="1" id="KW-0812">Transmembrane</keyword>
<dbReference type="Proteomes" id="UP000559010">
    <property type="component" value="Unassembled WGS sequence"/>
</dbReference>
<gene>
    <name evidence="2" type="ORF">HH304_04395</name>
</gene>
<evidence type="ECO:0000256" key="1">
    <source>
        <dbReference type="SAM" id="Phobius"/>
    </source>
</evidence>
<accession>A0A848IWT1</accession>
<proteinExistence type="predicted"/>
<organism evidence="2 3">
    <name type="scientific">Marinigracilibium pacificum</name>
    <dbReference type="NCBI Taxonomy" id="2729599"/>
    <lineage>
        <taxon>Bacteria</taxon>
        <taxon>Pseudomonadati</taxon>
        <taxon>Bacteroidota</taxon>
        <taxon>Cytophagia</taxon>
        <taxon>Cytophagales</taxon>
        <taxon>Flammeovirgaceae</taxon>
        <taxon>Marinigracilibium</taxon>
    </lineage>
</organism>
<keyword evidence="3" id="KW-1185">Reference proteome</keyword>
<reference evidence="2 3" key="1">
    <citation type="submission" date="2020-04" db="EMBL/GenBank/DDBJ databases">
        <title>Flammeovirgaceae bacterium KN852 isolated from deep sea.</title>
        <authorList>
            <person name="Zhang D.-C."/>
        </authorList>
    </citation>
    <scope>NUCLEOTIDE SEQUENCE [LARGE SCALE GENOMIC DNA]</scope>
    <source>
        <strain evidence="2 3">KN852</strain>
    </source>
</reference>
<dbReference type="RefSeq" id="WP_169678247.1">
    <property type="nucleotide sequence ID" value="NZ_JABBNU010000002.1"/>
</dbReference>
<evidence type="ECO:0000313" key="3">
    <source>
        <dbReference type="Proteomes" id="UP000559010"/>
    </source>
</evidence>
<evidence type="ECO:0000313" key="2">
    <source>
        <dbReference type="EMBL" id="NMM47628.1"/>
    </source>
</evidence>
<keyword evidence="1" id="KW-1133">Transmembrane helix</keyword>
<protein>
    <submittedName>
        <fullName evidence="2">Uncharacterized protein</fullName>
    </submittedName>
</protein>